<keyword evidence="1" id="KW-0678">Repressor</keyword>
<evidence type="ECO:0000256" key="3">
    <source>
        <dbReference type="ARBA" id="ARBA00023125"/>
    </source>
</evidence>
<keyword evidence="3" id="KW-0238">DNA-binding</keyword>
<dbReference type="SMART" id="SM00354">
    <property type="entry name" value="HTH_LACI"/>
    <property type="match status" value="1"/>
</dbReference>
<dbReference type="InterPro" id="IPR028082">
    <property type="entry name" value="Peripla_BP_I"/>
</dbReference>
<dbReference type="SUPFAM" id="SSF47413">
    <property type="entry name" value="lambda repressor-like DNA-binding domains"/>
    <property type="match status" value="1"/>
</dbReference>
<evidence type="ECO:0000256" key="2">
    <source>
        <dbReference type="ARBA" id="ARBA00023015"/>
    </source>
</evidence>
<dbReference type="Pfam" id="PF00356">
    <property type="entry name" value="LacI"/>
    <property type="match status" value="1"/>
</dbReference>
<dbReference type="Proteomes" id="UP000773614">
    <property type="component" value="Unassembled WGS sequence"/>
</dbReference>
<keyword evidence="2" id="KW-0805">Transcription regulation</keyword>
<feature type="domain" description="HTH lacI-type" evidence="5">
    <location>
        <begin position="24"/>
        <end position="78"/>
    </location>
</feature>
<evidence type="ECO:0000256" key="1">
    <source>
        <dbReference type="ARBA" id="ARBA00022491"/>
    </source>
</evidence>
<dbReference type="GO" id="GO:0000976">
    <property type="term" value="F:transcription cis-regulatory region binding"/>
    <property type="evidence" value="ECO:0007669"/>
    <property type="project" value="TreeGrafter"/>
</dbReference>
<dbReference type="Gene3D" id="3.40.50.2300">
    <property type="match status" value="2"/>
</dbReference>
<protein>
    <submittedName>
        <fullName evidence="6">LacI family transcriptional regulator</fullName>
    </submittedName>
</protein>
<evidence type="ECO:0000313" key="7">
    <source>
        <dbReference type="Proteomes" id="UP000773614"/>
    </source>
</evidence>
<dbReference type="InterPro" id="IPR046335">
    <property type="entry name" value="LacI/GalR-like_sensor"/>
</dbReference>
<keyword evidence="7" id="KW-1185">Reference proteome</keyword>
<sequence>MHTREISLPGATVGGAILPRASRVTIRDVAFEAGLAVSTVSNALAGKDCVREETRRKVVDIAVRLGYRPSALARSLRSGRSLTMGVLVSDVSNPALVDYVRGVDDVAVREGFTILLGNTDERIEKQVAQMKTLIDHEVDGMVLISQHTEGKEVRELLKIVPYVFIQRRSPHFVDDYVGGDNAASTRKALTYLHELGHRRIGIITGPTASSTAMERLAAYRACVDDLGFDRDEDLVVYGDYDLDAGRRGMHRLWSLPEPPTAILASNDICALGVQDAALELGVSIPDQLSLCGCDDISLAGLRQIDLTTTHMPKRRIGTAAAELLLGKIEQGPNLPPQEIIIPGDLVIRSSCAAPRAKRRRRRAAAAPVAAE</sequence>
<evidence type="ECO:0000256" key="4">
    <source>
        <dbReference type="ARBA" id="ARBA00023163"/>
    </source>
</evidence>
<accession>A0A964WSJ2</accession>
<dbReference type="CDD" id="cd01392">
    <property type="entry name" value="HTH_LacI"/>
    <property type="match status" value="1"/>
</dbReference>
<comment type="caution">
    <text evidence="6">The sequence shown here is derived from an EMBL/GenBank/DDBJ whole genome shotgun (WGS) entry which is preliminary data.</text>
</comment>
<gene>
    <name evidence="6" type="ORF">E4O86_04795</name>
</gene>
<name>A0A964WSJ2_9HYPH</name>
<organism evidence="6 7">
    <name type="scientific">Propylenella binzhouense</name>
    <dbReference type="NCBI Taxonomy" id="2555902"/>
    <lineage>
        <taxon>Bacteria</taxon>
        <taxon>Pseudomonadati</taxon>
        <taxon>Pseudomonadota</taxon>
        <taxon>Alphaproteobacteria</taxon>
        <taxon>Hyphomicrobiales</taxon>
        <taxon>Propylenellaceae</taxon>
        <taxon>Propylenella</taxon>
    </lineage>
</organism>
<evidence type="ECO:0000313" key="6">
    <source>
        <dbReference type="EMBL" id="MYZ47029.1"/>
    </source>
</evidence>
<dbReference type="PANTHER" id="PTHR30146:SF148">
    <property type="entry name" value="HTH-TYPE TRANSCRIPTIONAL REPRESSOR PURR-RELATED"/>
    <property type="match status" value="1"/>
</dbReference>
<dbReference type="AlphaFoldDB" id="A0A964WSJ2"/>
<dbReference type="PROSITE" id="PS50932">
    <property type="entry name" value="HTH_LACI_2"/>
    <property type="match status" value="1"/>
</dbReference>
<dbReference type="SUPFAM" id="SSF53822">
    <property type="entry name" value="Periplasmic binding protein-like I"/>
    <property type="match status" value="1"/>
</dbReference>
<reference evidence="6" key="1">
    <citation type="submission" date="2019-03" db="EMBL/GenBank/DDBJ databases">
        <title>Afifella sp. nov., isolated from activated sludge.</title>
        <authorList>
            <person name="Li Q."/>
            <person name="Liu Y."/>
        </authorList>
    </citation>
    <scope>NUCLEOTIDE SEQUENCE</scope>
    <source>
        <strain evidence="6">L72</strain>
    </source>
</reference>
<dbReference type="Gene3D" id="1.10.260.40">
    <property type="entry name" value="lambda repressor-like DNA-binding domains"/>
    <property type="match status" value="1"/>
</dbReference>
<keyword evidence="4" id="KW-0804">Transcription</keyword>
<evidence type="ECO:0000259" key="5">
    <source>
        <dbReference type="PROSITE" id="PS50932"/>
    </source>
</evidence>
<proteinExistence type="predicted"/>
<dbReference type="InterPro" id="IPR000843">
    <property type="entry name" value="HTH_LacI"/>
</dbReference>
<dbReference type="PANTHER" id="PTHR30146">
    <property type="entry name" value="LACI-RELATED TRANSCRIPTIONAL REPRESSOR"/>
    <property type="match status" value="1"/>
</dbReference>
<dbReference type="EMBL" id="SPKJ01000009">
    <property type="protein sequence ID" value="MYZ47029.1"/>
    <property type="molecule type" value="Genomic_DNA"/>
</dbReference>
<dbReference type="Pfam" id="PF13377">
    <property type="entry name" value="Peripla_BP_3"/>
    <property type="match status" value="1"/>
</dbReference>
<dbReference type="CDD" id="cd06267">
    <property type="entry name" value="PBP1_LacI_sugar_binding-like"/>
    <property type="match status" value="1"/>
</dbReference>
<dbReference type="InterPro" id="IPR010982">
    <property type="entry name" value="Lambda_DNA-bd_dom_sf"/>
</dbReference>
<dbReference type="GO" id="GO:0003700">
    <property type="term" value="F:DNA-binding transcription factor activity"/>
    <property type="evidence" value="ECO:0007669"/>
    <property type="project" value="TreeGrafter"/>
</dbReference>